<dbReference type="Proteomes" id="UP000093861">
    <property type="component" value="Unassembled WGS sequence"/>
</dbReference>
<name>A0A1A2S263_9MYCO</name>
<protein>
    <submittedName>
        <fullName evidence="2">Uncharacterized protein</fullName>
    </submittedName>
</protein>
<keyword evidence="1" id="KW-0472">Membrane</keyword>
<keyword evidence="1" id="KW-1133">Transmembrane helix</keyword>
<organism evidence="2 3">
    <name type="scientific">Mycobacterium colombiense</name>
    <dbReference type="NCBI Taxonomy" id="339268"/>
    <lineage>
        <taxon>Bacteria</taxon>
        <taxon>Bacillati</taxon>
        <taxon>Actinomycetota</taxon>
        <taxon>Actinomycetes</taxon>
        <taxon>Mycobacteriales</taxon>
        <taxon>Mycobacteriaceae</taxon>
        <taxon>Mycobacterium</taxon>
        <taxon>Mycobacterium avium complex (MAC)</taxon>
    </lineage>
</organism>
<dbReference type="EMBL" id="LZJS01000113">
    <property type="protein sequence ID" value="OBH58095.1"/>
    <property type="molecule type" value="Genomic_DNA"/>
</dbReference>
<evidence type="ECO:0000313" key="2">
    <source>
        <dbReference type="EMBL" id="OBH58095.1"/>
    </source>
</evidence>
<dbReference type="AlphaFoldDB" id="A0A1A2S263"/>
<feature type="transmembrane region" description="Helical" evidence="1">
    <location>
        <begin position="6"/>
        <end position="27"/>
    </location>
</feature>
<comment type="caution">
    <text evidence="2">The sequence shown here is derived from an EMBL/GenBank/DDBJ whole genome shotgun (WGS) entry which is preliminary data.</text>
</comment>
<evidence type="ECO:0000256" key="1">
    <source>
        <dbReference type="SAM" id="Phobius"/>
    </source>
</evidence>
<keyword evidence="1" id="KW-0812">Transmembrane</keyword>
<feature type="transmembrane region" description="Helical" evidence="1">
    <location>
        <begin position="100"/>
        <end position="123"/>
    </location>
</feature>
<sequence length="165" mass="17341">MSQRVPNSRLAAAAVSFLGYTAVMLVLERRMRRSGGPGIIAFELAGSASRAEDIMTRWGSDGRRAARLSLWLDFGYMATYGVLTALLVDRARRRRGHPPGVPAAVLVAVAGDAAEGVSLLRVLSGTRIGVHARRAQVAALIKFAVLVAALGYAATGSGRQEPAVG</sequence>
<feature type="transmembrane region" description="Helical" evidence="1">
    <location>
        <begin position="135"/>
        <end position="155"/>
    </location>
</feature>
<feature type="transmembrane region" description="Helical" evidence="1">
    <location>
        <begin position="70"/>
        <end position="88"/>
    </location>
</feature>
<gene>
    <name evidence="2" type="ORF">A5685_06450</name>
</gene>
<proteinExistence type="predicted"/>
<evidence type="ECO:0000313" key="3">
    <source>
        <dbReference type="Proteomes" id="UP000093861"/>
    </source>
</evidence>
<reference evidence="2 3" key="1">
    <citation type="submission" date="2016-06" db="EMBL/GenBank/DDBJ databases">
        <authorList>
            <person name="Kjaerup R.B."/>
            <person name="Dalgaard T.S."/>
            <person name="Juul-Madsen H.R."/>
        </authorList>
    </citation>
    <scope>NUCLEOTIDE SEQUENCE [LARGE SCALE GENOMIC DNA]</scope>
    <source>
        <strain evidence="2 3">E2464</strain>
    </source>
</reference>
<dbReference type="RefSeq" id="WP_064952851.1">
    <property type="nucleotide sequence ID" value="NZ_LZJS01000113.1"/>
</dbReference>
<accession>A0A1A2S263</accession>